<comment type="subcellular location">
    <subcellularLocation>
        <location evidence="1">Nucleus</location>
    </subcellularLocation>
</comment>
<dbReference type="AlphaFoldDB" id="A0A183AUE0"/>
<evidence type="ECO:0000256" key="1">
    <source>
        <dbReference type="ARBA" id="ARBA00004123"/>
    </source>
</evidence>
<dbReference type="PANTHER" id="PTHR28608:SF1">
    <property type="entry name" value="INTEGRATOR COMPLEX SUBUNIT 2"/>
    <property type="match status" value="1"/>
</dbReference>
<name>A0A183AUE0_9TREM</name>
<reference evidence="6" key="1">
    <citation type="submission" date="2016-06" db="UniProtKB">
        <authorList>
            <consortium name="WormBaseParasite"/>
        </authorList>
    </citation>
    <scope>IDENTIFICATION</scope>
</reference>
<evidence type="ECO:0000256" key="2">
    <source>
        <dbReference type="ARBA" id="ARBA00006705"/>
    </source>
</evidence>
<dbReference type="Proteomes" id="UP000272942">
    <property type="component" value="Unassembled WGS sequence"/>
</dbReference>
<keyword evidence="5" id="KW-1185">Reference proteome</keyword>
<keyword evidence="3" id="KW-0539">Nucleus</keyword>
<comment type="similarity">
    <text evidence="2">Belongs to the Integrator subunit 2 family.</text>
</comment>
<evidence type="ECO:0000256" key="3">
    <source>
        <dbReference type="ARBA" id="ARBA00023242"/>
    </source>
</evidence>
<dbReference type="InterPro" id="IPR029321">
    <property type="entry name" value="INTS2"/>
</dbReference>
<reference evidence="4 5" key="2">
    <citation type="submission" date="2018-11" db="EMBL/GenBank/DDBJ databases">
        <authorList>
            <consortium name="Pathogen Informatics"/>
        </authorList>
    </citation>
    <scope>NUCLEOTIDE SEQUENCE [LARGE SCALE GENOMIC DNA]</scope>
    <source>
        <strain evidence="4 5">Egypt</strain>
    </source>
</reference>
<evidence type="ECO:0000313" key="4">
    <source>
        <dbReference type="EMBL" id="VDP87276.1"/>
    </source>
</evidence>
<dbReference type="EMBL" id="UZAN01049295">
    <property type="protein sequence ID" value="VDP87276.1"/>
    <property type="molecule type" value="Genomic_DNA"/>
</dbReference>
<accession>A0A183AUE0</accession>
<dbReference type="WBParaSite" id="ECPE_0001060701-mRNA-1">
    <property type="protein sequence ID" value="ECPE_0001060701-mRNA-1"/>
    <property type="gene ID" value="ECPE_0001060701"/>
</dbReference>
<evidence type="ECO:0000313" key="5">
    <source>
        <dbReference type="Proteomes" id="UP000272942"/>
    </source>
</evidence>
<gene>
    <name evidence="4" type="ORF">ECPE_LOCUS10575</name>
</gene>
<dbReference type="Pfam" id="PF14750">
    <property type="entry name" value="INTS2"/>
    <property type="match status" value="1"/>
</dbReference>
<sequence length="386" mass="43898">MDLILWLHEQNKLSVFLLLKRLLLDSGPEIRGWICDYLKQKTDHLSKLDHHLIETVSSLIPSDSSSPLSDDVILSALTLLRVLTALRGFVNYVFPPELSSRLLKLLTHPTCVSERGSQYITYALAFLIGLRSSLSCSQDTGNRTDFTVDTERTIVMWLQRLIDKQDYFQSMALSSSPALSNWDALSDRLDAVSVSKPYVEPLLLLAILFHTNQPGPITELISNLLGLRIPSLGRTVNGWRKIFLNSVFTETVSTSSFCFLVCVCVLRGWGGFLEVEPNYTESTSLCDEYLLISSWLYFTHATGIHGPINPTTPRTISFVSFDLQEKNNKLYFRRMFSLPDCTLTWCDDLCISQAQQAAQDGYQARRSIHAWQGRGSIYWFSRRFSW</sequence>
<dbReference type="GO" id="GO:0034472">
    <property type="term" value="P:snRNA 3'-end processing"/>
    <property type="evidence" value="ECO:0007669"/>
    <property type="project" value="TreeGrafter"/>
</dbReference>
<dbReference type="PANTHER" id="PTHR28608">
    <property type="entry name" value="INTEGRATOR COMPLEX SUBUNIT 2"/>
    <property type="match status" value="1"/>
</dbReference>
<proteinExistence type="inferred from homology"/>
<evidence type="ECO:0000313" key="6">
    <source>
        <dbReference type="WBParaSite" id="ECPE_0001060701-mRNA-1"/>
    </source>
</evidence>
<dbReference type="OrthoDB" id="6259120at2759"/>
<protein>
    <submittedName>
        <fullName evidence="6">Maestro heat-like repeat family member 5</fullName>
    </submittedName>
</protein>
<dbReference type="InterPro" id="IPR026236">
    <property type="entry name" value="Int2_metazoa"/>
</dbReference>
<dbReference type="GO" id="GO:0032039">
    <property type="term" value="C:integrator complex"/>
    <property type="evidence" value="ECO:0007669"/>
    <property type="project" value="InterPro"/>
</dbReference>
<dbReference type="PRINTS" id="PR02105">
    <property type="entry name" value="INTSUBUNIT2"/>
</dbReference>
<organism evidence="6">
    <name type="scientific">Echinostoma caproni</name>
    <dbReference type="NCBI Taxonomy" id="27848"/>
    <lineage>
        <taxon>Eukaryota</taxon>
        <taxon>Metazoa</taxon>
        <taxon>Spiralia</taxon>
        <taxon>Lophotrochozoa</taxon>
        <taxon>Platyhelminthes</taxon>
        <taxon>Trematoda</taxon>
        <taxon>Digenea</taxon>
        <taxon>Plagiorchiida</taxon>
        <taxon>Echinostomata</taxon>
        <taxon>Echinostomatoidea</taxon>
        <taxon>Echinostomatidae</taxon>
        <taxon>Echinostoma</taxon>
    </lineage>
</organism>